<keyword evidence="2" id="KW-0229">DNA integration</keyword>
<dbReference type="PROSITE" id="PS51898">
    <property type="entry name" value="TYR_RECOMBINASE"/>
    <property type="match status" value="1"/>
</dbReference>
<comment type="caution">
    <text evidence="8">The sequence shown here is derived from an EMBL/GenBank/DDBJ whole genome shotgun (WGS) entry which is preliminary data.</text>
</comment>
<dbReference type="InterPro" id="IPR013762">
    <property type="entry name" value="Integrase-like_cat_sf"/>
</dbReference>
<dbReference type="InterPro" id="IPR010998">
    <property type="entry name" value="Integrase_recombinase_N"/>
</dbReference>
<feature type="domain" description="Tyr recombinase" evidence="6">
    <location>
        <begin position="153"/>
        <end position="347"/>
    </location>
</feature>
<dbReference type="InterPro" id="IPR002104">
    <property type="entry name" value="Integrase_catalytic"/>
</dbReference>
<dbReference type="Gene3D" id="1.10.150.130">
    <property type="match status" value="1"/>
</dbReference>
<dbReference type="EMBL" id="LBWL01000033">
    <property type="protein sequence ID" value="KKR06774.1"/>
    <property type="molecule type" value="Genomic_DNA"/>
</dbReference>
<dbReference type="PANTHER" id="PTHR30349:SF41">
    <property type="entry name" value="INTEGRASE_RECOMBINASE PROTEIN MJ0367-RELATED"/>
    <property type="match status" value="1"/>
</dbReference>
<dbReference type="InterPro" id="IPR004107">
    <property type="entry name" value="Integrase_SAM-like_N"/>
</dbReference>
<dbReference type="InterPro" id="IPR050090">
    <property type="entry name" value="Tyrosine_recombinase_XerCD"/>
</dbReference>
<comment type="similarity">
    <text evidence="1">Belongs to the 'phage' integrase family.</text>
</comment>
<dbReference type="PROSITE" id="PS51900">
    <property type="entry name" value="CB"/>
    <property type="match status" value="1"/>
</dbReference>
<gene>
    <name evidence="8" type="ORF">UT35_C0033G0002</name>
</gene>
<dbReference type="Gene3D" id="1.10.443.10">
    <property type="entry name" value="Intergrase catalytic core"/>
    <property type="match status" value="1"/>
</dbReference>
<evidence type="ECO:0000259" key="6">
    <source>
        <dbReference type="PROSITE" id="PS51898"/>
    </source>
</evidence>
<dbReference type="Pfam" id="PF02899">
    <property type="entry name" value="Phage_int_SAM_1"/>
    <property type="match status" value="1"/>
</dbReference>
<proteinExistence type="inferred from homology"/>
<dbReference type="Pfam" id="PF00589">
    <property type="entry name" value="Phage_integrase"/>
    <property type="match status" value="1"/>
</dbReference>
<dbReference type="AlphaFoldDB" id="A0A837HQ27"/>
<reference evidence="8 9" key="1">
    <citation type="journal article" date="2015" name="Nature">
        <title>rRNA introns, odd ribosomes, and small enigmatic genomes across a large radiation of phyla.</title>
        <authorList>
            <person name="Brown C.T."/>
            <person name="Hug L.A."/>
            <person name="Thomas B.C."/>
            <person name="Sharon I."/>
            <person name="Castelle C.J."/>
            <person name="Singh A."/>
            <person name="Wilkins M.J."/>
            <person name="Williams K.H."/>
            <person name="Banfield J.F."/>
        </authorList>
    </citation>
    <scope>NUCLEOTIDE SEQUENCE [LARGE SCALE GENOMIC DNA]</scope>
</reference>
<dbReference type="GO" id="GO:0006310">
    <property type="term" value="P:DNA recombination"/>
    <property type="evidence" value="ECO:0007669"/>
    <property type="project" value="UniProtKB-KW"/>
</dbReference>
<evidence type="ECO:0000259" key="7">
    <source>
        <dbReference type="PROSITE" id="PS51900"/>
    </source>
</evidence>
<dbReference type="InterPro" id="IPR011010">
    <property type="entry name" value="DNA_brk_join_enz"/>
</dbReference>
<keyword evidence="3 5" id="KW-0238">DNA-binding</keyword>
<evidence type="ECO:0000256" key="3">
    <source>
        <dbReference type="ARBA" id="ARBA00023125"/>
    </source>
</evidence>
<keyword evidence="4" id="KW-0233">DNA recombination</keyword>
<dbReference type="PANTHER" id="PTHR30349">
    <property type="entry name" value="PHAGE INTEGRASE-RELATED"/>
    <property type="match status" value="1"/>
</dbReference>
<dbReference type="GO" id="GO:0015074">
    <property type="term" value="P:DNA integration"/>
    <property type="evidence" value="ECO:0007669"/>
    <property type="project" value="UniProtKB-KW"/>
</dbReference>
<organism evidence="8 9">
    <name type="scientific">Candidatus Yanofskybacteria bacterium GW2011_GWD1_39_16</name>
    <dbReference type="NCBI Taxonomy" id="1619030"/>
    <lineage>
        <taxon>Bacteria</taxon>
        <taxon>Candidatus Yanofskyibacteriota</taxon>
    </lineage>
</organism>
<dbReference type="InterPro" id="IPR044068">
    <property type="entry name" value="CB"/>
</dbReference>
<evidence type="ECO:0000256" key="4">
    <source>
        <dbReference type="ARBA" id="ARBA00023172"/>
    </source>
</evidence>
<dbReference type="GO" id="GO:0003677">
    <property type="term" value="F:DNA binding"/>
    <property type="evidence" value="ECO:0007669"/>
    <property type="project" value="UniProtKB-UniRule"/>
</dbReference>
<dbReference type="SUPFAM" id="SSF56349">
    <property type="entry name" value="DNA breaking-rejoining enzymes"/>
    <property type="match status" value="1"/>
</dbReference>
<dbReference type="CDD" id="cd00397">
    <property type="entry name" value="DNA_BRE_C"/>
    <property type="match status" value="1"/>
</dbReference>
<evidence type="ECO:0000256" key="2">
    <source>
        <dbReference type="ARBA" id="ARBA00022908"/>
    </source>
</evidence>
<accession>A0A837HQ27</accession>
<evidence type="ECO:0000256" key="1">
    <source>
        <dbReference type="ARBA" id="ARBA00008857"/>
    </source>
</evidence>
<evidence type="ECO:0000313" key="9">
    <source>
        <dbReference type="Proteomes" id="UP000033996"/>
    </source>
</evidence>
<feature type="domain" description="Core-binding (CB)" evidence="7">
    <location>
        <begin position="52"/>
        <end position="133"/>
    </location>
</feature>
<protein>
    <submittedName>
        <fullName evidence="8">Tyrosine recombinase XerC</fullName>
    </submittedName>
</protein>
<sequence length="423" mass="49129">MALHGLCAGDTRITLKHARLARRFASRSLTSVCGRKRHEPTTSRILVGFVYMLTKDAINQFSNWRQFKVKKTTVRGYDRELRNFCLFLRNPDIEHITLSNVMEYLNGMAELGWDRNSFVGKCMALRKFFEFYRLQGYKVIDEELIPIPDKEPKLPRVASDEQYKQLVAAIPQDTNDPRHIRNLAILGLLWDTGARNGEVCSLNVDDLDLNEKRAIIRTEKAKSRRPFREIFWTDDTNDYLVRWLKKRDHLTKVMKFEEPGALFVSVTSVKCGDRFSIKGVGEMLRRYCNRAKMPYMNAHSFRHHRGHHIIKSGGSTADVMNILGHASVQSTTIYTMMHGKELEQRARLFLTESKNDFAGERERDPGFDDALQGLVTFLRNENQGKEAITVDEFQRQAEHFSKHGLYMQRTRSKTKVPYPQYVT</sequence>
<evidence type="ECO:0000313" key="8">
    <source>
        <dbReference type="EMBL" id="KKR06774.1"/>
    </source>
</evidence>
<evidence type="ECO:0000256" key="5">
    <source>
        <dbReference type="PROSITE-ProRule" id="PRU01248"/>
    </source>
</evidence>
<name>A0A837HQ27_9BACT</name>
<dbReference type="Proteomes" id="UP000033996">
    <property type="component" value="Unassembled WGS sequence"/>
</dbReference>